<proteinExistence type="predicted"/>
<sequence>MSTNPPELKVGQQYWHVKSHLTDEESKRHLPARISTDEESKRHLPARISTDEESKRHLPARISTDEESKRHLPVRISTVYSSISAAQGNLEKQRPLPRHSSPTEARPVLASFLYVSESWTINTELEKILAMECIRMIVTPTKTAPQMRKTKTGSLIEP</sequence>
<name>A0AAD8B450_BIOPF</name>
<evidence type="ECO:0000313" key="3">
    <source>
        <dbReference type="Proteomes" id="UP001233172"/>
    </source>
</evidence>
<evidence type="ECO:0000256" key="1">
    <source>
        <dbReference type="SAM" id="MobiDB-lite"/>
    </source>
</evidence>
<gene>
    <name evidence="2" type="ORF">Bpfe_022851</name>
</gene>
<keyword evidence="3" id="KW-1185">Reference proteome</keyword>
<dbReference type="AlphaFoldDB" id="A0AAD8B450"/>
<organism evidence="2 3">
    <name type="scientific">Biomphalaria pfeifferi</name>
    <name type="common">Bloodfluke planorb</name>
    <name type="synonym">Freshwater snail</name>
    <dbReference type="NCBI Taxonomy" id="112525"/>
    <lineage>
        <taxon>Eukaryota</taxon>
        <taxon>Metazoa</taxon>
        <taxon>Spiralia</taxon>
        <taxon>Lophotrochozoa</taxon>
        <taxon>Mollusca</taxon>
        <taxon>Gastropoda</taxon>
        <taxon>Heterobranchia</taxon>
        <taxon>Euthyneura</taxon>
        <taxon>Panpulmonata</taxon>
        <taxon>Hygrophila</taxon>
        <taxon>Lymnaeoidea</taxon>
        <taxon>Planorbidae</taxon>
        <taxon>Biomphalaria</taxon>
    </lineage>
</organism>
<accession>A0AAD8B450</accession>
<reference evidence="2" key="1">
    <citation type="journal article" date="2023" name="PLoS Negl. Trop. Dis.">
        <title>A genome sequence for Biomphalaria pfeifferi, the major vector snail for the human-infecting parasite Schistosoma mansoni.</title>
        <authorList>
            <person name="Bu L."/>
            <person name="Lu L."/>
            <person name="Laidemitt M.R."/>
            <person name="Zhang S.M."/>
            <person name="Mutuku M."/>
            <person name="Mkoji G."/>
            <person name="Steinauer M."/>
            <person name="Loker E.S."/>
        </authorList>
    </citation>
    <scope>NUCLEOTIDE SEQUENCE</scope>
    <source>
        <strain evidence="2">KasaAsao</strain>
    </source>
</reference>
<feature type="region of interest" description="Disordered" evidence="1">
    <location>
        <begin position="19"/>
        <end position="70"/>
    </location>
</feature>
<dbReference type="EMBL" id="JASAOG010000147">
    <property type="protein sequence ID" value="KAK0047683.1"/>
    <property type="molecule type" value="Genomic_DNA"/>
</dbReference>
<comment type="caution">
    <text evidence="2">The sequence shown here is derived from an EMBL/GenBank/DDBJ whole genome shotgun (WGS) entry which is preliminary data.</text>
</comment>
<protein>
    <submittedName>
        <fullName evidence="2">Uncharacterized protein</fullName>
    </submittedName>
</protein>
<reference evidence="2" key="2">
    <citation type="submission" date="2023-04" db="EMBL/GenBank/DDBJ databases">
        <authorList>
            <person name="Bu L."/>
            <person name="Lu L."/>
            <person name="Laidemitt M.R."/>
            <person name="Zhang S.M."/>
            <person name="Mutuku M."/>
            <person name="Mkoji G."/>
            <person name="Steinauer M."/>
            <person name="Loker E.S."/>
        </authorList>
    </citation>
    <scope>NUCLEOTIDE SEQUENCE</scope>
    <source>
        <strain evidence="2">KasaAsao</strain>
        <tissue evidence="2">Whole Snail</tissue>
    </source>
</reference>
<dbReference type="Proteomes" id="UP001233172">
    <property type="component" value="Unassembled WGS sequence"/>
</dbReference>
<evidence type="ECO:0000313" key="2">
    <source>
        <dbReference type="EMBL" id="KAK0047683.1"/>
    </source>
</evidence>